<name>A0A1I6AND2_9GAMM</name>
<organism evidence="1 2">
    <name type="scientific">Halopseudomonas formosensis</name>
    <dbReference type="NCBI Taxonomy" id="1002526"/>
    <lineage>
        <taxon>Bacteria</taxon>
        <taxon>Pseudomonadati</taxon>
        <taxon>Pseudomonadota</taxon>
        <taxon>Gammaproteobacteria</taxon>
        <taxon>Pseudomonadales</taxon>
        <taxon>Pseudomonadaceae</taxon>
        <taxon>Halopseudomonas</taxon>
    </lineage>
</organism>
<accession>A0A1I6AND2</accession>
<proteinExistence type="predicted"/>
<dbReference type="EMBL" id="FOYD01000002">
    <property type="protein sequence ID" value="SFQ70185.1"/>
    <property type="molecule type" value="Genomic_DNA"/>
</dbReference>
<sequence length="189" mass="21193">MARYDSIRIDAKGLEAQLQRLDAAPARLTRAVRLALNTVGRRARTIAWREIREEINLKPSYIRNEVNYIPATEAALQVVIYARRKGVTLSQFPHRQLYRRGKNGKRVKAGIRVSVSKTSVELVEGAFIAPIGPAGGLIVERIGKPRLPIDVLHGPSPSQVMETKLDDIGDQADSLLQREIERQLNRLDL</sequence>
<dbReference type="AlphaFoldDB" id="A0A1I6AND2"/>
<dbReference type="OrthoDB" id="6898747at2"/>
<dbReference type="InterPro" id="IPR010633">
    <property type="entry name" value="Phage_lambda_GpZ"/>
</dbReference>
<reference evidence="1 2" key="1">
    <citation type="submission" date="2016-10" db="EMBL/GenBank/DDBJ databases">
        <authorList>
            <person name="de Groot N.N."/>
        </authorList>
    </citation>
    <scope>NUCLEOTIDE SEQUENCE [LARGE SCALE GENOMIC DNA]</scope>
    <source>
        <strain evidence="1 2">JCM 18415</strain>
    </source>
</reference>
<dbReference type="Proteomes" id="UP000242815">
    <property type="component" value="Unassembled WGS sequence"/>
</dbReference>
<evidence type="ECO:0000313" key="1">
    <source>
        <dbReference type="EMBL" id="SFQ70185.1"/>
    </source>
</evidence>
<dbReference type="RefSeq" id="WP_090537364.1">
    <property type="nucleotide sequence ID" value="NZ_FOYD01000002.1"/>
</dbReference>
<evidence type="ECO:0000313" key="2">
    <source>
        <dbReference type="Proteomes" id="UP000242815"/>
    </source>
</evidence>
<dbReference type="STRING" id="1002526.SAMN05216578_102258"/>
<gene>
    <name evidence="1" type="ORF">SAMN05216578_102258</name>
</gene>
<protein>
    <submittedName>
        <fullName evidence="1">Prophage minor tail protein Z (GPZ)</fullName>
    </submittedName>
</protein>
<dbReference type="Pfam" id="PF06763">
    <property type="entry name" value="Minor_tail_Z"/>
    <property type="match status" value="1"/>
</dbReference>